<accession>A0A813ZPX9</accession>
<evidence type="ECO:0000313" key="3">
    <source>
        <dbReference type="Proteomes" id="UP000663891"/>
    </source>
</evidence>
<evidence type="ECO:0000313" key="2">
    <source>
        <dbReference type="EMBL" id="CAF0902500.1"/>
    </source>
</evidence>
<comment type="caution">
    <text evidence="2">The sequence shown here is derived from an EMBL/GenBank/DDBJ whole genome shotgun (WGS) entry which is preliminary data.</text>
</comment>
<organism evidence="2 3">
    <name type="scientific">Adineta steineri</name>
    <dbReference type="NCBI Taxonomy" id="433720"/>
    <lineage>
        <taxon>Eukaryota</taxon>
        <taxon>Metazoa</taxon>
        <taxon>Spiralia</taxon>
        <taxon>Gnathifera</taxon>
        <taxon>Rotifera</taxon>
        <taxon>Eurotatoria</taxon>
        <taxon>Bdelloidea</taxon>
        <taxon>Adinetida</taxon>
        <taxon>Adinetidae</taxon>
        <taxon>Adineta</taxon>
    </lineage>
</organism>
<feature type="region of interest" description="Disordered" evidence="1">
    <location>
        <begin position="98"/>
        <end position="132"/>
    </location>
</feature>
<dbReference type="AlphaFoldDB" id="A0A813ZPX9"/>
<dbReference type="EMBL" id="CAJNON010000065">
    <property type="protein sequence ID" value="CAF0902500.1"/>
    <property type="molecule type" value="Genomic_DNA"/>
</dbReference>
<feature type="compositionally biased region" description="Polar residues" evidence="1">
    <location>
        <begin position="100"/>
        <end position="113"/>
    </location>
</feature>
<reference evidence="2" key="1">
    <citation type="submission" date="2021-02" db="EMBL/GenBank/DDBJ databases">
        <authorList>
            <person name="Nowell W R."/>
        </authorList>
    </citation>
    <scope>NUCLEOTIDE SEQUENCE</scope>
</reference>
<protein>
    <submittedName>
        <fullName evidence="2">Uncharacterized protein</fullName>
    </submittedName>
</protein>
<dbReference type="OrthoDB" id="10010527at2759"/>
<feature type="compositionally biased region" description="Polar residues" evidence="1">
    <location>
        <begin position="158"/>
        <end position="171"/>
    </location>
</feature>
<feature type="region of interest" description="Disordered" evidence="1">
    <location>
        <begin position="145"/>
        <end position="172"/>
    </location>
</feature>
<dbReference type="Proteomes" id="UP000663891">
    <property type="component" value="Unassembled WGS sequence"/>
</dbReference>
<feature type="compositionally biased region" description="Polar residues" evidence="1">
    <location>
        <begin position="123"/>
        <end position="132"/>
    </location>
</feature>
<evidence type="ECO:0000256" key="1">
    <source>
        <dbReference type="SAM" id="MobiDB-lite"/>
    </source>
</evidence>
<proteinExistence type="predicted"/>
<name>A0A813ZPX9_9BILA</name>
<gene>
    <name evidence="2" type="ORF">VCS650_LOCUS9385</name>
</gene>
<sequence>MTTVKNPLARARLLQNITTKRTHTTSFSNPQTILPNYPLIIPSQNRPRKKRVRFQLKLESVKEEKGSSVSNNSNSTGIITQLEKKTFDSLRESRLLHSPRITNLPKQDHSSSAIPKIKRPSRPSLSPDSQDSLVYSRSFSMETFIHRPVSPRKDTNNGKRQSPTFSDSSSKQRLHLATLSRFIQSKKIPIPMNDKNYLLPIVKRIDLISPTMKEAHSNEKLIQIENYIRIKTMKERFPSKKTSLNNQ</sequence>